<evidence type="ECO:0000313" key="2">
    <source>
        <dbReference type="Proteomes" id="UP000237105"/>
    </source>
</evidence>
<evidence type="ECO:0000313" key="1">
    <source>
        <dbReference type="EMBL" id="PON43927.1"/>
    </source>
</evidence>
<comment type="caution">
    <text evidence="1">The sequence shown here is derived from an EMBL/GenBank/DDBJ whole genome shotgun (WGS) entry which is preliminary data.</text>
</comment>
<name>A0A2P5B553_PARAD</name>
<organism evidence="1 2">
    <name type="scientific">Parasponia andersonii</name>
    <name type="common">Sponia andersonii</name>
    <dbReference type="NCBI Taxonomy" id="3476"/>
    <lineage>
        <taxon>Eukaryota</taxon>
        <taxon>Viridiplantae</taxon>
        <taxon>Streptophyta</taxon>
        <taxon>Embryophyta</taxon>
        <taxon>Tracheophyta</taxon>
        <taxon>Spermatophyta</taxon>
        <taxon>Magnoliopsida</taxon>
        <taxon>eudicotyledons</taxon>
        <taxon>Gunneridae</taxon>
        <taxon>Pentapetalae</taxon>
        <taxon>rosids</taxon>
        <taxon>fabids</taxon>
        <taxon>Rosales</taxon>
        <taxon>Cannabaceae</taxon>
        <taxon>Parasponia</taxon>
    </lineage>
</organism>
<evidence type="ECO:0008006" key="3">
    <source>
        <dbReference type="Google" id="ProtNLM"/>
    </source>
</evidence>
<protein>
    <recommendedName>
        <fullName evidence="3">RNase H type-1 domain-containing protein</fullName>
    </recommendedName>
</protein>
<dbReference type="Proteomes" id="UP000237105">
    <property type="component" value="Unassembled WGS sequence"/>
</dbReference>
<proteinExistence type="predicted"/>
<dbReference type="AlphaFoldDB" id="A0A2P5B553"/>
<keyword evidence="2" id="KW-1185">Reference proteome</keyword>
<sequence length="121" mass="13492">MTVGTKRVPVFNNVTMIDALLAGRFSIQVAKQSSLFPCSIEIDCLSVVNQVKGFTLLEEDLIAKDIRDDLDLISFVKRDFNHIAHCLAKKAIVTESCSIWLEEVSIWVEQIVNLGVNVSPE</sequence>
<gene>
    <name evidence="1" type="ORF">PanWU01x14_270540</name>
</gene>
<reference evidence="2" key="1">
    <citation type="submission" date="2016-06" db="EMBL/GenBank/DDBJ databases">
        <title>Parallel loss of symbiosis genes in relatives of nitrogen-fixing non-legume Parasponia.</title>
        <authorList>
            <person name="Van Velzen R."/>
            <person name="Holmer R."/>
            <person name="Bu F."/>
            <person name="Rutten L."/>
            <person name="Van Zeijl A."/>
            <person name="Liu W."/>
            <person name="Santuari L."/>
            <person name="Cao Q."/>
            <person name="Sharma T."/>
            <person name="Shen D."/>
            <person name="Roswanjaya Y."/>
            <person name="Wardhani T."/>
            <person name="Kalhor M.S."/>
            <person name="Jansen J."/>
            <person name="Van den Hoogen J."/>
            <person name="Gungor B."/>
            <person name="Hartog M."/>
            <person name="Hontelez J."/>
            <person name="Verver J."/>
            <person name="Yang W.-C."/>
            <person name="Schijlen E."/>
            <person name="Repin R."/>
            <person name="Schilthuizen M."/>
            <person name="Schranz E."/>
            <person name="Heidstra R."/>
            <person name="Miyata K."/>
            <person name="Fedorova E."/>
            <person name="Kohlen W."/>
            <person name="Bisseling T."/>
            <person name="Smit S."/>
            <person name="Geurts R."/>
        </authorList>
    </citation>
    <scope>NUCLEOTIDE SEQUENCE [LARGE SCALE GENOMIC DNA]</scope>
    <source>
        <strain evidence="2">cv. WU1-14</strain>
    </source>
</reference>
<dbReference type="EMBL" id="JXTB01000361">
    <property type="protein sequence ID" value="PON43927.1"/>
    <property type="molecule type" value="Genomic_DNA"/>
</dbReference>
<accession>A0A2P5B553</accession>